<dbReference type="PANTHER" id="PTHR31635:SF196">
    <property type="entry name" value="REVERSE TRANSCRIPTASE DOMAIN-CONTAINING PROTEIN-RELATED"/>
    <property type="match status" value="1"/>
</dbReference>
<protein>
    <recommendedName>
        <fullName evidence="3">Reverse transcriptase domain-containing protein</fullName>
    </recommendedName>
</protein>
<comment type="caution">
    <text evidence="1">The sequence shown here is derived from an EMBL/GenBank/DDBJ whole genome shotgun (WGS) entry which is preliminary data.</text>
</comment>
<name>A0AAV3NI78_LITER</name>
<dbReference type="PANTHER" id="PTHR31635">
    <property type="entry name" value="REVERSE TRANSCRIPTASE DOMAIN-CONTAINING PROTEIN-RELATED"/>
    <property type="match status" value="1"/>
</dbReference>
<accession>A0AAV3NI78</accession>
<dbReference type="Proteomes" id="UP001454036">
    <property type="component" value="Unassembled WGS sequence"/>
</dbReference>
<evidence type="ECO:0000313" key="2">
    <source>
        <dbReference type="Proteomes" id="UP001454036"/>
    </source>
</evidence>
<sequence length="249" mass="28523">MTDFNECVKYAELAEHPHSGIQLAKATTLIKEYEQLCNAERQLYQSKERMNWYKDGDASTSLFHRNIKQHQARNRITQIQNETGVLIEDYNGIKKIVVDFYQKLFTAPNKVNTGFDIVQMVKKSITMEEVDMLSRPINAEEIEEAMLNMKLGKAPGPEAFTTEFYKDAWPIVKQSVIEVVQTFATSYITMFFNSTTIALIPKQTAYVPGKNIADGILLMQELVCGYHRKEGKAMCTLKIDIRKAYDIVD</sequence>
<reference evidence="1 2" key="1">
    <citation type="submission" date="2024-01" db="EMBL/GenBank/DDBJ databases">
        <title>The complete chloroplast genome sequence of Lithospermum erythrorhizon: insights into the phylogenetic relationship among Boraginaceae species and the maternal lineages of purple gromwells.</title>
        <authorList>
            <person name="Okada T."/>
            <person name="Watanabe K."/>
        </authorList>
    </citation>
    <scope>NUCLEOTIDE SEQUENCE [LARGE SCALE GENOMIC DNA]</scope>
</reference>
<dbReference type="EMBL" id="BAABME010014953">
    <property type="protein sequence ID" value="GAA0138506.1"/>
    <property type="molecule type" value="Genomic_DNA"/>
</dbReference>
<evidence type="ECO:0008006" key="3">
    <source>
        <dbReference type="Google" id="ProtNLM"/>
    </source>
</evidence>
<proteinExistence type="predicted"/>
<gene>
    <name evidence="1" type="ORF">LIER_34941</name>
</gene>
<evidence type="ECO:0000313" key="1">
    <source>
        <dbReference type="EMBL" id="GAA0138506.1"/>
    </source>
</evidence>
<dbReference type="AlphaFoldDB" id="A0AAV3NI78"/>
<organism evidence="1 2">
    <name type="scientific">Lithospermum erythrorhizon</name>
    <name type="common">Purple gromwell</name>
    <name type="synonym">Lithospermum officinale var. erythrorhizon</name>
    <dbReference type="NCBI Taxonomy" id="34254"/>
    <lineage>
        <taxon>Eukaryota</taxon>
        <taxon>Viridiplantae</taxon>
        <taxon>Streptophyta</taxon>
        <taxon>Embryophyta</taxon>
        <taxon>Tracheophyta</taxon>
        <taxon>Spermatophyta</taxon>
        <taxon>Magnoliopsida</taxon>
        <taxon>eudicotyledons</taxon>
        <taxon>Gunneridae</taxon>
        <taxon>Pentapetalae</taxon>
        <taxon>asterids</taxon>
        <taxon>lamiids</taxon>
        <taxon>Boraginales</taxon>
        <taxon>Boraginaceae</taxon>
        <taxon>Boraginoideae</taxon>
        <taxon>Lithospermeae</taxon>
        <taxon>Lithospermum</taxon>
    </lineage>
</organism>
<keyword evidence="2" id="KW-1185">Reference proteome</keyword>